<dbReference type="Pfam" id="PF13336">
    <property type="entry name" value="AcetylCoA_hyd_C"/>
    <property type="match status" value="1"/>
</dbReference>
<comment type="caution">
    <text evidence="2">The sequence shown here is derived from an EMBL/GenBank/DDBJ whole genome shotgun (WGS) entry which is preliminary data.</text>
</comment>
<dbReference type="GO" id="GO:0016787">
    <property type="term" value="F:hydrolase activity"/>
    <property type="evidence" value="ECO:0007669"/>
    <property type="project" value="UniProtKB-KW"/>
</dbReference>
<dbReference type="PANTHER" id="PTHR21432">
    <property type="entry name" value="ACETYL-COA HYDROLASE-RELATED"/>
    <property type="match status" value="1"/>
</dbReference>
<dbReference type="InterPro" id="IPR038460">
    <property type="entry name" value="AcetylCoA_hyd_C_sf"/>
</dbReference>
<dbReference type="InterPro" id="IPR046433">
    <property type="entry name" value="ActCoA_hydro"/>
</dbReference>
<dbReference type="RefSeq" id="WP_230438724.1">
    <property type="nucleotide sequence ID" value="NZ_CP087715.1"/>
</dbReference>
<protein>
    <submittedName>
        <fullName evidence="2">Acetyl-CoA hydrolase/transferase C-terminal domain-containing protein</fullName>
    </submittedName>
</protein>
<dbReference type="SUPFAM" id="SSF100950">
    <property type="entry name" value="NagB/RpiA/CoA transferase-like"/>
    <property type="match status" value="1"/>
</dbReference>
<accession>A0ABW3U7Y2</accession>
<dbReference type="Gene3D" id="3.40.1080.10">
    <property type="entry name" value="Glutaconate Coenzyme A-transferase"/>
    <property type="match status" value="1"/>
</dbReference>
<reference evidence="3" key="1">
    <citation type="journal article" date="2019" name="Int. J. Syst. Evol. Microbiol.">
        <title>The Global Catalogue of Microorganisms (GCM) 10K type strain sequencing project: providing services to taxonomists for standard genome sequencing and annotation.</title>
        <authorList>
            <consortium name="The Broad Institute Genomics Platform"/>
            <consortium name="The Broad Institute Genome Sequencing Center for Infectious Disease"/>
            <person name="Wu L."/>
            <person name="Ma J."/>
        </authorList>
    </citation>
    <scope>NUCLEOTIDE SEQUENCE [LARGE SCALE GENOMIC DNA]</scope>
    <source>
        <strain evidence="3">CCUG 54356</strain>
    </source>
</reference>
<dbReference type="PANTHER" id="PTHR21432:SF20">
    <property type="entry name" value="ACETYL-COA HYDROLASE"/>
    <property type="match status" value="1"/>
</dbReference>
<proteinExistence type="predicted"/>
<dbReference type="Proteomes" id="UP001597264">
    <property type="component" value="Unassembled WGS sequence"/>
</dbReference>
<name>A0ABW3U7Y2_9GAMM</name>
<sequence length="738" mass="81864">MSELQQPSQPPVFDDVEACVDAVLEKTGNRVVLGLPLGIGKANHFANALYARAEKNPEISLTIYTALTLERPSGSSDVERRFVQPLLDRLYADYQDLAYNQARRKGLLPDNVEVSEFFMQPGSFLKNPSAQQSYVSANYTHVPRDLLDRGVNVVGQMVSPAPDESGDFSLSSNPDLTLPVLELAKERDYGPILLVGEVNPHLPFIGGDARLPATRFDFLLEGDTFAQPIFAAPNPPVRLTEYALAFHIAGLIPDGGTLQVGIGALGDAICHVLALRHTHNADYRDILQSLHLDKDDVYCRMPLALEPFEHGLYGASEMVPEGFLHLRKTGVLKREVYPDVALQKLIAQGKLNGEVNEQTLIALHEAGRIDCPLTESDTEFLQSMGIVDPGYSWRGHRFLDEHGELEECDLHSSKGRQKLLGRCAGQRIKGATWLHGGFYLGSNAMYQAFRDMPEEEMAGLNMTAIDFINELQKDRDLKIAQRQHARFVNSAMMVTLNGAVISDGLENAQVISGVGGQYNFVAQAHELPGGRSVIALASTRVSGGETRSNIVWEYPHCTIPRHLRDMVVTEYGAVDLRGKSDRDVIAAMLAITDSRFQQELLEKAKSAGKIESDYVIPEPFCNNTPARLDAIFEQGHRLTLLPYFPLGTDLTEEEAQLAVALKGLKARSRKVWKLWPLLRKGVGIWKTRDGSEERIHRCLKRMDYENTDSFEHRLSAYLVAGALDHCVDGRRPLIGLKP</sequence>
<dbReference type="InterPro" id="IPR026888">
    <property type="entry name" value="AcetylCoA_hyd_C"/>
</dbReference>
<keyword evidence="2" id="KW-0378">Hydrolase</keyword>
<gene>
    <name evidence="2" type="ORF">ACFQ2X_08430</name>
</gene>
<evidence type="ECO:0000313" key="3">
    <source>
        <dbReference type="Proteomes" id="UP001597264"/>
    </source>
</evidence>
<feature type="domain" description="Acetyl-CoA hydrolase/transferase C-terminal" evidence="1">
    <location>
        <begin position="441"/>
        <end position="604"/>
    </location>
</feature>
<dbReference type="InterPro" id="IPR037171">
    <property type="entry name" value="NagB/RpiA_transferase-like"/>
</dbReference>
<dbReference type="EMBL" id="JBHTLR010000007">
    <property type="protein sequence ID" value="MFD1216620.1"/>
    <property type="molecule type" value="Genomic_DNA"/>
</dbReference>
<organism evidence="2 3">
    <name type="scientific">Microbulbifer celer</name>
    <dbReference type="NCBI Taxonomy" id="435905"/>
    <lineage>
        <taxon>Bacteria</taxon>
        <taxon>Pseudomonadati</taxon>
        <taxon>Pseudomonadota</taxon>
        <taxon>Gammaproteobacteria</taxon>
        <taxon>Cellvibrionales</taxon>
        <taxon>Microbulbiferaceae</taxon>
        <taxon>Microbulbifer</taxon>
    </lineage>
</organism>
<evidence type="ECO:0000259" key="1">
    <source>
        <dbReference type="Pfam" id="PF13336"/>
    </source>
</evidence>
<keyword evidence="3" id="KW-1185">Reference proteome</keyword>
<evidence type="ECO:0000313" key="2">
    <source>
        <dbReference type="EMBL" id="MFD1216620.1"/>
    </source>
</evidence>
<dbReference type="Gene3D" id="3.30.750.70">
    <property type="entry name" value="4-hydroxybutyrate coenzyme like domains"/>
    <property type="match status" value="1"/>
</dbReference>
<dbReference type="Gene3D" id="3.40.1080.20">
    <property type="entry name" value="Acetyl-CoA hydrolase/transferase C-terminal domain"/>
    <property type="match status" value="1"/>
</dbReference>